<comment type="similarity">
    <text evidence="2 6">Belongs to the QNG1 protein family.</text>
</comment>
<keyword evidence="7" id="KW-0812">Transmembrane</keyword>
<evidence type="ECO:0000256" key="7">
    <source>
        <dbReference type="SAM" id="Phobius"/>
    </source>
</evidence>
<evidence type="ECO:0000256" key="2">
    <source>
        <dbReference type="ARBA" id="ARBA00035119"/>
    </source>
</evidence>
<keyword evidence="1 6" id="KW-0378">Hydrolase</keyword>
<dbReference type="PANTHER" id="PTHR21314:SF0">
    <property type="entry name" value="QUEUOSINE 5'-PHOSPHATE N-GLYCOSYLASE_HYDROLASE"/>
    <property type="match status" value="1"/>
</dbReference>
<proteinExistence type="inferred from homology"/>
<keyword evidence="7" id="KW-1133">Transmembrane helix</keyword>
<evidence type="ECO:0000256" key="5">
    <source>
        <dbReference type="ARBA" id="ARBA00048204"/>
    </source>
</evidence>
<gene>
    <name evidence="8" type="ORF">MANES_12G110300</name>
</gene>
<comment type="catalytic activity">
    <reaction evidence="5 6">
        <text>queuosine 5'-phosphate + H2O = queuine + D-ribose 5-phosphate</text>
        <dbReference type="Rhea" id="RHEA:75387"/>
        <dbReference type="ChEBI" id="CHEBI:15377"/>
        <dbReference type="ChEBI" id="CHEBI:17433"/>
        <dbReference type="ChEBI" id="CHEBI:78346"/>
        <dbReference type="ChEBI" id="CHEBI:194371"/>
    </reaction>
    <physiologicalReaction direction="left-to-right" evidence="5 6">
        <dbReference type="Rhea" id="RHEA:75388"/>
    </physiologicalReaction>
</comment>
<feature type="transmembrane region" description="Helical" evidence="7">
    <location>
        <begin position="57"/>
        <end position="77"/>
    </location>
</feature>
<evidence type="ECO:0000256" key="1">
    <source>
        <dbReference type="ARBA" id="ARBA00022801"/>
    </source>
</evidence>
<evidence type="ECO:0000313" key="8">
    <source>
        <dbReference type="EMBL" id="OAY35539.1"/>
    </source>
</evidence>
<organism evidence="8">
    <name type="scientific">Manihot esculenta</name>
    <name type="common">Cassava</name>
    <name type="synonym">Jatropha manihot</name>
    <dbReference type="NCBI Taxonomy" id="3983"/>
    <lineage>
        <taxon>Eukaryota</taxon>
        <taxon>Viridiplantae</taxon>
        <taxon>Streptophyta</taxon>
        <taxon>Embryophyta</taxon>
        <taxon>Tracheophyta</taxon>
        <taxon>Spermatophyta</taxon>
        <taxon>Magnoliopsida</taxon>
        <taxon>eudicotyledons</taxon>
        <taxon>Gunneridae</taxon>
        <taxon>Pentapetalae</taxon>
        <taxon>rosids</taxon>
        <taxon>fabids</taxon>
        <taxon>Malpighiales</taxon>
        <taxon>Euphorbiaceae</taxon>
        <taxon>Crotonoideae</taxon>
        <taxon>Manihoteae</taxon>
        <taxon>Manihot</taxon>
    </lineage>
</organism>
<evidence type="ECO:0000256" key="6">
    <source>
        <dbReference type="RuleBase" id="RU365002"/>
    </source>
</evidence>
<dbReference type="EMBL" id="CM004398">
    <property type="protein sequence ID" value="OAY35539.1"/>
    <property type="molecule type" value="Genomic_DNA"/>
</dbReference>
<dbReference type="InterPro" id="IPR019438">
    <property type="entry name" value="Q_salvage"/>
</dbReference>
<evidence type="ECO:0000256" key="4">
    <source>
        <dbReference type="ARBA" id="ARBA00035393"/>
    </source>
</evidence>
<dbReference type="GO" id="GO:0016787">
    <property type="term" value="F:hydrolase activity"/>
    <property type="evidence" value="ECO:0007669"/>
    <property type="project" value="UniProtKB-KW"/>
</dbReference>
<dbReference type="STRING" id="3983.A0A2C9UXF9"/>
<protein>
    <recommendedName>
        <fullName evidence="3 6">Queuosine 5'-phosphate N-glycosylase/hydrolase</fullName>
        <ecNumber evidence="6">3.2.2.-</ecNumber>
    </recommendedName>
    <alternativeName>
        <fullName evidence="4 6">Queuosine-nucleotide N-glycosylase/hydrolase</fullName>
    </alternativeName>
</protein>
<reference evidence="8" key="1">
    <citation type="submission" date="2016-02" db="EMBL/GenBank/DDBJ databases">
        <title>WGS assembly of Manihot esculenta.</title>
        <authorList>
            <person name="Bredeson J.V."/>
            <person name="Prochnik S.E."/>
            <person name="Lyons J.B."/>
            <person name="Schmutz J."/>
            <person name="Grimwood J."/>
            <person name="Vrebalov J."/>
            <person name="Bart R.S."/>
            <person name="Amuge T."/>
            <person name="Ferguson M.E."/>
            <person name="Green R."/>
            <person name="Putnam N."/>
            <person name="Stites J."/>
            <person name="Rounsley S."/>
            <person name="Rokhsar D.S."/>
        </authorList>
    </citation>
    <scope>NUCLEOTIDE SEQUENCE [LARGE SCALE GENOMIC DNA]</scope>
    <source>
        <tissue evidence="8">Leaf</tissue>
    </source>
</reference>
<dbReference type="AlphaFoldDB" id="A0A2C9UXF9"/>
<name>A0A2C9UXF9_MANES</name>
<dbReference type="Pfam" id="PF10343">
    <property type="entry name" value="Q_salvage"/>
    <property type="match status" value="1"/>
</dbReference>
<comment type="function">
    <text evidence="6">Catalyzes the hydrolysis of queuosine 5'-phosphate, releasing the nucleobase queuine (q). Is required for salvage of queuine from exogenous queuosine (Q) that is imported and then converted to queuosine 5'-phosphate intracellularly.</text>
</comment>
<keyword evidence="7" id="KW-0472">Membrane</keyword>
<dbReference type="PANTHER" id="PTHR21314">
    <property type="entry name" value="QUEUOSINE 5'-PHOSPHATE N-GLYCOSYLASE_HYDROLASE-RELATED"/>
    <property type="match status" value="1"/>
</dbReference>
<accession>A0A2C9UXF9</accession>
<evidence type="ECO:0000256" key="3">
    <source>
        <dbReference type="ARBA" id="ARBA00035306"/>
    </source>
</evidence>
<sequence>MEEVRATAAWVASRSSHVIVDSAGIEKAVENIREIPRIEWDFEGIHYFDNGPLTVQYLFVLDALNFCFWPGLLLFTLKNSFAVCFSLCLLFGCQCWFC</sequence>
<dbReference type="EC" id="3.2.2.-" evidence="6"/>